<dbReference type="SMART" id="SM00387">
    <property type="entry name" value="HATPase_c"/>
    <property type="match status" value="1"/>
</dbReference>
<dbReference type="OrthoDB" id="2514702at2"/>
<dbReference type="InterPro" id="IPR050640">
    <property type="entry name" value="Bact_2-comp_sensor_kinase"/>
</dbReference>
<sequence length="366" mass="39440">MDTDTATQAAQAQRIDWIDKLRHLLQTLAFCLAIAALQYAVQPERPYEFPLVYSLAIGSLTWACIDFGRHLFPSSAATGWPAGVPGIALPACGMVLGYLGGTALADAWFGFSSWDTGGRAQLRISVVITLVAGLVGTYFFYSRGHRATLRAQMSEVRAQATETRLKLLEAQLEPHMVFNTLANLRVLIATDPPRAQAMLDHLIAYLRATLGGARSALHPLADEFARLADYLEIMAVRMGPRLAFTLELPDALRDMPVPPLLLQPLVENAIRHGLEPQVGGGHIALRASTLPGPAGTLLRLEVVDTGVGLRASPEHATDRPGSHFGLVQVRERLSTLYGEHGTLELIACGASGTSARVTFPLNSPTP</sequence>
<keyword evidence="3" id="KW-0418">Kinase</keyword>
<dbReference type="InterPro" id="IPR036890">
    <property type="entry name" value="HATPase_C_sf"/>
</dbReference>
<dbReference type="AlphaFoldDB" id="A0A398CCN6"/>
<evidence type="ECO:0000256" key="1">
    <source>
        <dbReference type="SAM" id="Phobius"/>
    </source>
</evidence>
<feature type="transmembrane region" description="Helical" evidence="1">
    <location>
        <begin position="47"/>
        <end position="65"/>
    </location>
</feature>
<dbReference type="RefSeq" id="WP_119108664.1">
    <property type="nucleotide sequence ID" value="NZ_QXJC01000003.1"/>
</dbReference>
<evidence type="ECO:0000313" key="4">
    <source>
        <dbReference type="Proteomes" id="UP000266302"/>
    </source>
</evidence>
<feature type="domain" description="Histidine kinase/HSP90-like ATPase" evidence="2">
    <location>
        <begin position="255"/>
        <end position="363"/>
    </location>
</feature>
<feature type="transmembrane region" description="Helical" evidence="1">
    <location>
        <begin position="24"/>
        <end position="41"/>
    </location>
</feature>
<dbReference type="GO" id="GO:0016020">
    <property type="term" value="C:membrane"/>
    <property type="evidence" value="ECO:0007669"/>
    <property type="project" value="InterPro"/>
</dbReference>
<gene>
    <name evidence="3" type="ORF">D3F03_06850</name>
</gene>
<keyword evidence="4" id="KW-1185">Reference proteome</keyword>
<dbReference type="InterPro" id="IPR010559">
    <property type="entry name" value="Sig_transdc_His_kin_internal"/>
</dbReference>
<evidence type="ECO:0000313" key="3">
    <source>
        <dbReference type="EMBL" id="RID98000.1"/>
    </source>
</evidence>
<organism evidence="3 4">
    <name type="scientific">Simplicispira hankyongi</name>
    <dbReference type="NCBI Taxonomy" id="2315688"/>
    <lineage>
        <taxon>Bacteria</taxon>
        <taxon>Pseudomonadati</taxon>
        <taxon>Pseudomonadota</taxon>
        <taxon>Betaproteobacteria</taxon>
        <taxon>Burkholderiales</taxon>
        <taxon>Comamonadaceae</taxon>
        <taxon>Simplicispira</taxon>
    </lineage>
</organism>
<feature type="transmembrane region" description="Helical" evidence="1">
    <location>
        <begin position="77"/>
        <end position="100"/>
    </location>
</feature>
<dbReference type="PANTHER" id="PTHR34220:SF9">
    <property type="entry name" value="SIGNAL TRANSDUCTION HISTIDINE KINASE INTERNAL REGION DOMAIN-CONTAINING PROTEIN"/>
    <property type="match status" value="1"/>
</dbReference>
<dbReference type="SUPFAM" id="SSF55874">
    <property type="entry name" value="ATPase domain of HSP90 chaperone/DNA topoisomerase II/histidine kinase"/>
    <property type="match status" value="1"/>
</dbReference>
<evidence type="ECO:0000259" key="2">
    <source>
        <dbReference type="SMART" id="SM00387"/>
    </source>
</evidence>
<protein>
    <submittedName>
        <fullName evidence="3">Sensor histidine kinase</fullName>
    </submittedName>
</protein>
<feature type="transmembrane region" description="Helical" evidence="1">
    <location>
        <begin position="120"/>
        <end position="141"/>
    </location>
</feature>
<dbReference type="Pfam" id="PF02518">
    <property type="entry name" value="HATPase_c"/>
    <property type="match status" value="1"/>
</dbReference>
<reference evidence="3 4" key="1">
    <citation type="submission" date="2018-09" db="EMBL/GenBank/DDBJ databases">
        <title>Draft genome of Simplicispira sp. NY-02.</title>
        <authorList>
            <person name="Im W.T."/>
        </authorList>
    </citation>
    <scope>NUCLEOTIDE SEQUENCE [LARGE SCALE GENOMIC DNA]</scope>
    <source>
        <strain evidence="3 4">NY-02</strain>
    </source>
</reference>
<accession>A0A398CCN6</accession>
<keyword evidence="1" id="KW-1133">Transmembrane helix</keyword>
<dbReference type="PANTHER" id="PTHR34220">
    <property type="entry name" value="SENSOR HISTIDINE KINASE YPDA"/>
    <property type="match status" value="1"/>
</dbReference>
<comment type="caution">
    <text evidence="3">The sequence shown here is derived from an EMBL/GenBank/DDBJ whole genome shotgun (WGS) entry which is preliminary data.</text>
</comment>
<dbReference type="Pfam" id="PF06580">
    <property type="entry name" value="His_kinase"/>
    <property type="match status" value="1"/>
</dbReference>
<name>A0A398CCN6_9BURK</name>
<keyword evidence="1" id="KW-0472">Membrane</keyword>
<dbReference type="EMBL" id="QXJC01000003">
    <property type="protein sequence ID" value="RID98000.1"/>
    <property type="molecule type" value="Genomic_DNA"/>
</dbReference>
<proteinExistence type="predicted"/>
<dbReference type="InterPro" id="IPR003594">
    <property type="entry name" value="HATPase_dom"/>
</dbReference>
<dbReference type="Gene3D" id="3.30.565.10">
    <property type="entry name" value="Histidine kinase-like ATPase, C-terminal domain"/>
    <property type="match status" value="1"/>
</dbReference>
<keyword evidence="1" id="KW-0812">Transmembrane</keyword>
<dbReference type="Proteomes" id="UP000266302">
    <property type="component" value="Unassembled WGS sequence"/>
</dbReference>
<keyword evidence="3" id="KW-0808">Transferase</keyword>
<dbReference type="GO" id="GO:0000155">
    <property type="term" value="F:phosphorelay sensor kinase activity"/>
    <property type="evidence" value="ECO:0007669"/>
    <property type="project" value="InterPro"/>
</dbReference>